<dbReference type="Pfam" id="PF13561">
    <property type="entry name" value="adh_short_C2"/>
    <property type="match status" value="1"/>
</dbReference>
<evidence type="ECO:0000313" key="4">
    <source>
        <dbReference type="EMBL" id="CUU55930.1"/>
    </source>
</evidence>
<organism evidence="4 5">
    <name type="scientific">Parafrankia irregularis</name>
    <dbReference type="NCBI Taxonomy" id="795642"/>
    <lineage>
        <taxon>Bacteria</taxon>
        <taxon>Bacillati</taxon>
        <taxon>Actinomycetota</taxon>
        <taxon>Actinomycetes</taxon>
        <taxon>Frankiales</taxon>
        <taxon>Frankiaceae</taxon>
        <taxon>Parafrankia</taxon>
    </lineage>
</organism>
<dbReference type="InterPro" id="IPR002347">
    <property type="entry name" value="SDR_fam"/>
</dbReference>
<dbReference type="Gene3D" id="3.40.50.720">
    <property type="entry name" value="NAD(P)-binding Rossmann-like Domain"/>
    <property type="match status" value="1"/>
</dbReference>
<keyword evidence="5" id="KW-1185">Reference proteome</keyword>
<dbReference type="Proteomes" id="UP000198802">
    <property type="component" value="Unassembled WGS sequence"/>
</dbReference>
<evidence type="ECO:0000313" key="5">
    <source>
        <dbReference type="Proteomes" id="UP000198802"/>
    </source>
</evidence>
<dbReference type="FunFam" id="3.40.50.720:FF:000084">
    <property type="entry name" value="Short-chain dehydrogenase reductase"/>
    <property type="match status" value="1"/>
</dbReference>
<dbReference type="PANTHER" id="PTHR42879">
    <property type="entry name" value="3-OXOACYL-(ACYL-CARRIER-PROTEIN) REDUCTASE"/>
    <property type="match status" value="1"/>
</dbReference>
<dbReference type="PANTHER" id="PTHR42879:SF6">
    <property type="entry name" value="NADPH-DEPENDENT REDUCTASE BACG"/>
    <property type="match status" value="1"/>
</dbReference>
<gene>
    <name evidence="4" type="ORF">Ga0074812_106185</name>
</gene>
<dbReference type="SMART" id="SM00822">
    <property type="entry name" value="PKS_KR"/>
    <property type="match status" value="1"/>
</dbReference>
<feature type="domain" description="Ketoreductase" evidence="3">
    <location>
        <begin position="8"/>
        <end position="168"/>
    </location>
</feature>
<reference evidence="5" key="1">
    <citation type="submission" date="2015-11" db="EMBL/GenBank/DDBJ databases">
        <authorList>
            <person name="Varghese N."/>
        </authorList>
    </citation>
    <scope>NUCLEOTIDE SEQUENCE [LARGE SCALE GENOMIC DNA]</scope>
    <source>
        <strain evidence="5">DSM 45899</strain>
    </source>
</reference>
<accession>A0A0S4QN75</accession>
<dbReference type="GO" id="GO:0016491">
    <property type="term" value="F:oxidoreductase activity"/>
    <property type="evidence" value="ECO:0007669"/>
    <property type="project" value="UniProtKB-KW"/>
</dbReference>
<dbReference type="PRINTS" id="PR00080">
    <property type="entry name" value="SDRFAMILY"/>
</dbReference>
<dbReference type="InterPro" id="IPR057326">
    <property type="entry name" value="KR_dom"/>
</dbReference>
<dbReference type="RefSeq" id="WP_091275193.1">
    <property type="nucleotide sequence ID" value="NZ_FAOZ01000006.1"/>
</dbReference>
<protein>
    <submittedName>
        <fullName evidence="4">NAD(P)-dependent dehydrogenase, short-chain alcohol dehydrogenase family</fullName>
    </submittedName>
</protein>
<dbReference type="SUPFAM" id="SSF51735">
    <property type="entry name" value="NAD(P)-binding Rossmann-fold domains"/>
    <property type="match status" value="1"/>
</dbReference>
<keyword evidence="2" id="KW-0560">Oxidoreductase</keyword>
<dbReference type="InterPro" id="IPR036291">
    <property type="entry name" value="NAD(P)-bd_dom_sf"/>
</dbReference>
<dbReference type="EMBL" id="FAOZ01000006">
    <property type="protein sequence ID" value="CUU55930.1"/>
    <property type="molecule type" value="Genomic_DNA"/>
</dbReference>
<comment type="similarity">
    <text evidence="1">Belongs to the short-chain dehydrogenases/reductases (SDR) family.</text>
</comment>
<dbReference type="InterPro" id="IPR050259">
    <property type="entry name" value="SDR"/>
</dbReference>
<proteinExistence type="inferred from homology"/>
<evidence type="ECO:0000256" key="2">
    <source>
        <dbReference type="ARBA" id="ARBA00023002"/>
    </source>
</evidence>
<dbReference type="AlphaFoldDB" id="A0A0S4QN75"/>
<name>A0A0S4QN75_9ACTN</name>
<sequence length="262" mass="27156">MDLELAGRVILVTGGSEGLGAALVRTLAAEGARVAFCARRAEALDQLADEIMKAGAAEADVLPVAADVTSPADLERFTELAVGRWGRIDGLVNNAGRSAAEMFDTQTDEMWSEDLELKVYGAIRLIRLALPHLRAAGGGSIVNTLAVAAKAPGAGSTPTSVSRAAGLALTKALSKELGRDGIRVNAVLIGLLESRQWERRATELGVSTSDLYADLGQNSGIPLGRVGEARDFADLAAFLLSPRAAYLTGAGINLDGGLSPVH</sequence>
<dbReference type="PRINTS" id="PR00081">
    <property type="entry name" value="GDHRDH"/>
</dbReference>
<evidence type="ECO:0000256" key="1">
    <source>
        <dbReference type="ARBA" id="ARBA00006484"/>
    </source>
</evidence>
<evidence type="ECO:0000259" key="3">
    <source>
        <dbReference type="SMART" id="SM00822"/>
    </source>
</evidence>